<organism evidence="1 2">
    <name type="scientific">Halomonas huangheensis</name>
    <dbReference type="NCBI Taxonomy" id="1178482"/>
    <lineage>
        <taxon>Bacteria</taxon>
        <taxon>Pseudomonadati</taxon>
        <taxon>Pseudomonadota</taxon>
        <taxon>Gammaproteobacteria</taxon>
        <taxon>Oceanospirillales</taxon>
        <taxon>Halomonadaceae</taxon>
        <taxon>Halomonas</taxon>
    </lineage>
</organism>
<evidence type="ECO:0000313" key="1">
    <source>
        <dbReference type="EMBL" id="ERL49484.1"/>
    </source>
</evidence>
<dbReference type="PATRIC" id="fig|1178482.3.peg.3934"/>
<accession>W1N1W8</accession>
<name>W1N1W8_9GAMM</name>
<sequence>MCWNNPWARLVISRASGAYAGYPDAKGAVGNVASEDVVYLLNGLGIDSGV</sequence>
<dbReference type="EMBL" id="AVBC01000045">
    <property type="protein sequence ID" value="ERL49484.1"/>
    <property type="molecule type" value="Genomic_DNA"/>
</dbReference>
<comment type="caution">
    <text evidence="1">The sequence shown here is derived from an EMBL/GenBank/DDBJ whole genome shotgun (WGS) entry which is preliminary data.</text>
</comment>
<evidence type="ECO:0000313" key="2">
    <source>
        <dbReference type="Proteomes" id="UP000019113"/>
    </source>
</evidence>
<keyword evidence="2" id="KW-1185">Reference proteome</keyword>
<protein>
    <submittedName>
        <fullName evidence="1">Uncharacterized protein</fullName>
    </submittedName>
</protein>
<dbReference type="Proteomes" id="UP000019113">
    <property type="component" value="Unassembled WGS sequence"/>
</dbReference>
<gene>
    <name evidence="1" type="ORF">BJB45_06805</name>
</gene>
<proteinExistence type="predicted"/>
<dbReference type="AlphaFoldDB" id="W1N1W8"/>
<reference evidence="1 2" key="1">
    <citation type="submission" date="2013-08" db="EMBL/GenBank/DDBJ databases">
        <title>draft genome of Halomonas huanghegensis, strain BJGMM-B45T.</title>
        <authorList>
            <person name="Miao C."/>
            <person name="Wan Y."/>
            <person name="Jin W."/>
        </authorList>
    </citation>
    <scope>NUCLEOTIDE SEQUENCE [LARGE SCALE GENOMIC DNA]</scope>
    <source>
        <strain evidence="1 2">BJGMM-B45</strain>
    </source>
</reference>